<dbReference type="AlphaFoldDB" id="D5ECQ5"/>
<dbReference type="eggNOG" id="COG1659">
    <property type="taxonomic scope" value="Bacteria"/>
</dbReference>
<gene>
    <name evidence="4" type="ordered locus">Amico_0190</name>
</gene>
<evidence type="ECO:0000313" key="5">
    <source>
        <dbReference type="Proteomes" id="UP000002366"/>
    </source>
</evidence>
<dbReference type="InterPro" id="IPR007544">
    <property type="entry name" value="ENCAP"/>
</dbReference>
<sequence>MDILRRSTVMVSSEAWHEMDEQAKRVLESHLSARKFIDVIGPKGWDYAAHPCGRLDIPHETSEGNVAYGIHQVLPLVESRVTFDLDLWELDNITRGLKNPDLSPLDEAARRIAAFEEKAVYEGLPSAGIEGLWETAKDRTLKIRDTSSARGVMEVISSGIYRFQQDAIEGPYALVASPTLWKSLYSLSECYPLFKNVKEVLEGPVILSTHEKESFLVSMRGGDMELVVGQDLSLGFIGNDSRKGTFFLTESFTFRVINSEAIIPLALS</sequence>
<proteinExistence type="inferred from homology"/>
<evidence type="ECO:0000256" key="1">
    <source>
        <dbReference type="ARBA" id="ARBA00033738"/>
    </source>
</evidence>
<dbReference type="NCBIfam" id="NF041155">
    <property type="entry name" value="encap_f1"/>
    <property type="match status" value="1"/>
</dbReference>
<dbReference type="RefSeq" id="WP_013047603.1">
    <property type="nucleotide sequence ID" value="NC_014011.1"/>
</dbReference>
<dbReference type="STRING" id="572547.Amico_0190"/>
<name>D5ECQ5_AMICL</name>
<dbReference type="Proteomes" id="UP000002366">
    <property type="component" value="Chromosome"/>
</dbReference>
<dbReference type="Gene3D" id="3.30.2320.10">
    <property type="entry name" value="hypothetical protein PF0899 domain"/>
    <property type="match status" value="1"/>
</dbReference>
<dbReference type="KEGG" id="aco:Amico_0190"/>
<dbReference type="PIRSF" id="PIRSF019254">
    <property type="entry name" value="CFP29"/>
    <property type="match status" value="1"/>
</dbReference>
<keyword evidence="3" id="KW-1284">Encapsulin nanocompartment</keyword>
<comment type="subcellular location">
    <subcellularLocation>
        <location evidence="1">Encapsulin nanocompartment</location>
    </subcellularLocation>
</comment>
<dbReference type="EMBL" id="CP001997">
    <property type="protein sequence ID" value="ADE56337.1"/>
    <property type="molecule type" value="Genomic_DNA"/>
</dbReference>
<dbReference type="OrthoDB" id="2922at2"/>
<dbReference type="InterPro" id="IPR051429">
    <property type="entry name" value="Encapsulin_nc"/>
</dbReference>
<dbReference type="Pfam" id="PF04454">
    <property type="entry name" value="Linocin_M18"/>
    <property type="match status" value="1"/>
</dbReference>
<protein>
    <submittedName>
        <fullName evidence="4">Linocin_M18 bacteriocin protein</fullName>
    </submittedName>
</protein>
<dbReference type="PANTHER" id="PTHR37165">
    <property type="entry name" value="PEPTIDASE U56 FAMILY"/>
    <property type="match status" value="1"/>
</dbReference>
<keyword evidence="5" id="KW-1185">Reference proteome</keyword>
<evidence type="ECO:0000256" key="3">
    <source>
        <dbReference type="ARBA" id="ARBA00033787"/>
    </source>
</evidence>
<dbReference type="MEROPS" id="U56.001"/>
<dbReference type="Gene3D" id="3.30.2400.30">
    <property type="match status" value="1"/>
</dbReference>
<evidence type="ECO:0000313" key="4">
    <source>
        <dbReference type="EMBL" id="ADE56337.1"/>
    </source>
</evidence>
<comment type="similarity">
    <text evidence="2">Belongs to the encapsulin family. Family 1 subfamily.</text>
</comment>
<reference evidence="4 5" key="1">
    <citation type="journal article" date="2010" name="Stand. Genomic Sci.">
        <title>Complete genome sequence of Aminobacterium colombiense type strain (ALA-1).</title>
        <authorList>
            <person name="Chertkov O."/>
            <person name="Sikorski J."/>
            <person name="Brambilla E."/>
            <person name="Lapidus A."/>
            <person name="Copeland A."/>
            <person name="Glavina Del Rio T."/>
            <person name="Nolan M."/>
            <person name="Lucas S."/>
            <person name="Tice H."/>
            <person name="Cheng J.F."/>
            <person name="Han C."/>
            <person name="Detter J.C."/>
            <person name="Bruce D."/>
            <person name="Tapia R."/>
            <person name="Goodwin L."/>
            <person name="Pitluck S."/>
            <person name="Liolios K."/>
            <person name="Ivanova N."/>
            <person name="Mavromatis K."/>
            <person name="Ovchinnikova G."/>
            <person name="Pati A."/>
            <person name="Chen A."/>
            <person name="Palaniappan K."/>
            <person name="Land M."/>
            <person name="Hauser L."/>
            <person name="Chang Y.J."/>
            <person name="Jeffries C.D."/>
            <person name="Spring S."/>
            <person name="Rohde M."/>
            <person name="Goker M."/>
            <person name="Bristow J."/>
            <person name="Eisen J.A."/>
            <person name="Markowitz V."/>
            <person name="Hugenholtz P."/>
            <person name="Kyrpides N.C."/>
            <person name="Klenk H.P."/>
        </authorList>
    </citation>
    <scope>NUCLEOTIDE SEQUENCE [LARGE SCALE GENOMIC DNA]</scope>
    <source>
        <strain evidence="5">DSM 12261 / ALA-1</strain>
    </source>
</reference>
<organism evidence="4 5">
    <name type="scientific">Aminobacterium colombiense (strain DSM 12261 / ALA-1)</name>
    <dbReference type="NCBI Taxonomy" id="572547"/>
    <lineage>
        <taxon>Bacteria</taxon>
        <taxon>Thermotogati</taxon>
        <taxon>Synergistota</taxon>
        <taxon>Synergistia</taxon>
        <taxon>Synergistales</taxon>
        <taxon>Aminobacteriaceae</taxon>
        <taxon>Aminobacterium</taxon>
    </lineage>
</organism>
<accession>D5ECQ5</accession>
<dbReference type="GO" id="GO:0140737">
    <property type="term" value="C:encapsulin nanocompartment"/>
    <property type="evidence" value="ECO:0007669"/>
    <property type="project" value="UniProtKB-SubCell"/>
</dbReference>
<dbReference type="PANTHER" id="PTHR37165:SF1">
    <property type="entry name" value="TYPE 1 ENCAPSULIN SHELL PROTEIN"/>
    <property type="match status" value="1"/>
</dbReference>
<evidence type="ECO:0000256" key="2">
    <source>
        <dbReference type="ARBA" id="ARBA00033743"/>
    </source>
</evidence>
<dbReference type="HOGENOM" id="CLU_089875_1_0_0"/>